<dbReference type="KEGG" id="msd:MYSTI_05398"/>
<evidence type="ECO:0000259" key="1">
    <source>
        <dbReference type="Pfam" id="PF13453"/>
    </source>
</evidence>
<protein>
    <recommendedName>
        <fullName evidence="1">Transcription factor zinc-finger domain-containing protein</fullName>
    </recommendedName>
</protein>
<sequence>MNSAMDCPSCNVEMTDLAGDEQTLRKCGECGGLWTDAADLNRLLLHNNLPGLESQGGKVDTQALTGQCPDCKVDLVRVDGGDRQHPLHYDTCESCGGIFLESEFQDATNVDVATKEIIDFFRHFSGKRKQAAL</sequence>
<reference evidence="2 3" key="1">
    <citation type="journal article" date="2013" name="Genome Announc.">
        <title>Complete genome sequence of Myxococcus stipitatus strain DSM 14675, a fruiting myxobacterium.</title>
        <authorList>
            <person name="Huntley S."/>
            <person name="Kneip S."/>
            <person name="Treuner-Lange A."/>
            <person name="Sogaard-Andersen L."/>
        </authorList>
    </citation>
    <scope>NUCLEOTIDE SEQUENCE [LARGE SCALE GENOMIC DNA]</scope>
    <source>
        <strain evidence="3">DSM 14675 / JCM 12634 / Mx s8</strain>
    </source>
</reference>
<evidence type="ECO:0000313" key="3">
    <source>
        <dbReference type="Proteomes" id="UP000011131"/>
    </source>
</evidence>
<dbReference type="InterPro" id="IPR027392">
    <property type="entry name" value="TF_Znf"/>
</dbReference>
<keyword evidence="3" id="KW-1185">Reference proteome</keyword>
<feature type="domain" description="Transcription factor zinc-finger" evidence="1">
    <location>
        <begin position="6"/>
        <end position="44"/>
    </location>
</feature>
<dbReference type="PATRIC" id="fig|1278073.3.peg.5470"/>
<dbReference type="STRING" id="1278073.MYSTI_05398"/>
<dbReference type="EMBL" id="CP004025">
    <property type="protein sequence ID" value="AGC46677.1"/>
    <property type="molecule type" value="Genomic_DNA"/>
</dbReference>
<gene>
    <name evidence="2" type="ordered locus">MYSTI_05398</name>
</gene>
<dbReference type="AlphaFoldDB" id="L7UGH4"/>
<proteinExistence type="predicted"/>
<dbReference type="Pfam" id="PF13453">
    <property type="entry name" value="Zn_ribbon_TFIIB"/>
    <property type="match status" value="1"/>
</dbReference>
<dbReference type="Proteomes" id="UP000011131">
    <property type="component" value="Chromosome"/>
</dbReference>
<organism evidence="2 3">
    <name type="scientific">Myxococcus stipitatus (strain DSM 14675 / JCM 12634 / Mx s8)</name>
    <dbReference type="NCBI Taxonomy" id="1278073"/>
    <lineage>
        <taxon>Bacteria</taxon>
        <taxon>Pseudomonadati</taxon>
        <taxon>Myxococcota</taxon>
        <taxon>Myxococcia</taxon>
        <taxon>Myxococcales</taxon>
        <taxon>Cystobacterineae</taxon>
        <taxon>Myxococcaceae</taxon>
        <taxon>Myxococcus</taxon>
    </lineage>
</organism>
<dbReference type="HOGENOM" id="CLU_154390_0_0_7"/>
<dbReference type="eggNOG" id="COG3809">
    <property type="taxonomic scope" value="Bacteria"/>
</dbReference>
<name>L7UGH4_MYXSD</name>
<evidence type="ECO:0000313" key="2">
    <source>
        <dbReference type="EMBL" id="AGC46677.1"/>
    </source>
</evidence>
<accession>L7UGH4</accession>